<keyword evidence="6 7" id="KW-0961">Cell wall biogenesis/degradation</keyword>
<feature type="compositionally biased region" description="Low complexity" evidence="8">
    <location>
        <begin position="93"/>
        <end position="102"/>
    </location>
</feature>
<evidence type="ECO:0000256" key="7">
    <source>
        <dbReference type="PROSITE-ProRule" id="PRU01373"/>
    </source>
</evidence>
<dbReference type="AlphaFoldDB" id="A0A916Y703"/>
<reference evidence="11" key="2">
    <citation type="submission" date="2020-09" db="EMBL/GenBank/DDBJ databases">
        <authorList>
            <person name="Sun Q."/>
            <person name="Zhou Y."/>
        </authorList>
    </citation>
    <scope>NUCLEOTIDE SEQUENCE</scope>
    <source>
        <strain evidence="11">CGMCC 1.15493</strain>
    </source>
</reference>
<dbReference type="SUPFAM" id="SSF141523">
    <property type="entry name" value="L,D-transpeptidase catalytic domain-like"/>
    <property type="match status" value="1"/>
</dbReference>
<evidence type="ECO:0000313" key="11">
    <source>
        <dbReference type="EMBL" id="GGD33075.1"/>
    </source>
</evidence>
<organism evidence="11 12">
    <name type="scientific">Aureimonas glaciei</name>
    <dbReference type="NCBI Taxonomy" id="1776957"/>
    <lineage>
        <taxon>Bacteria</taxon>
        <taxon>Pseudomonadati</taxon>
        <taxon>Pseudomonadota</taxon>
        <taxon>Alphaproteobacteria</taxon>
        <taxon>Hyphomicrobiales</taxon>
        <taxon>Aurantimonadaceae</taxon>
        <taxon>Aureimonas</taxon>
    </lineage>
</organism>
<evidence type="ECO:0000256" key="9">
    <source>
        <dbReference type="SAM" id="SignalP"/>
    </source>
</evidence>
<feature type="active site" description="Nucleophile" evidence="7">
    <location>
        <position position="363"/>
    </location>
</feature>
<dbReference type="PROSITE" id="PS52029">
    <property type="entry name" value="LD_TPASE"/>
    <property type="match status" value="1"/>
</dbReference>
<comment type="similarity">
    <text evidence="2">Belongs to the YkuD family.</text>
</comment>
<dbReference type="InterPro" id="IPR050979">
    <property type="entry name" value="LD-transpeptidase"/>
</dbReference>
<reference evidence="11" key="1">
    <citation type="journal article" date="2014" name="Int. J. Syst. Evol. Microbiol.">
        <title>Complete genome sequence of Corynebacterium casei LMG S-19264T (=DSM 44701T), isolated from a smear-ripened cheese.</title>
        <authorList>
            <consortium name="US DOE Joint Genome Institute (JGI-PGF)"/>
            <person name="Walter F."/>
            <person name="Albersmeier A."/>
            <person name="Kalinowski J."/>
            <person name="Ruckert C."/>
        </authorList>
    </citation>
    <scope>NUCLEOTIDE SEQUENCE</scope>
    <source>
        <strain evidence="11">CGMCC 1.15493</strain>
    </source>
</reference>
<keyword evidence="4 7" id="KW-0133">Cell shape</keyword>
<comment type="caution">
    <text evidence="11">The sequence shown here is derived from an EMBL/GenBank/DDBJ whole genome shotgun (WGS) entry which is preliminary data.</text>
</comment>
<dbReference type="GO" id="GO:0005576">
    <property type="term" value="C:extracellular region"/>
    <property type="evidence" value="ECO:0007669"/>
    <property type="project" value="TreeGrafter"/>
</dbReference>
<evidence type="ECO:0000256" key="3">
    <source>
        <dbReference type="ARBA" id="ARBA00022679"/>
    </source>
</evidence>
<dbReference type="GO" id="GO:0071555">
    <property type="term" value="P:cell wall organization"/>
    <property type="evidence" value="ECO:0007669"/>
    <property type="project" value="UniProtKB-UniRule"/>
</dbReference>
<keyword evidence="3" id="KW-0808">Transferase</keyword>
<evidence type="ECO:0000256" key="4">
    <source>
        <dbReference type="ARBA" id="ARBA00022960"/>
    </source>
</evidence>
<dbReference type="RefSeq" id="WP_244640380.1">
    <property type="nucleotide sequence ID" value="NZ_BMJJ01000010.1"/>
</dbReference>
<dbReference type="EMBL" id="BMJJ01000010">
    <property type="protein sequence ID" value="GGD33075.1"/>
    <property type="molecule type" value="Genomic_DNA"/>
</dbReference>
<dbReference type="GO" id="GO:0016740">
    <property type="term" value="F:transferase activity"/>
    <property type="evidence" value="ECO:0007669"/>
    <property type="project" value="UniProtKB-KW"/>
</dbReference>
<dbReference type="InterPro" id="IPR036365">
    <property type="entry name" value="PGBD-like_sf"/>
</dbReference>
<dbReference type="GO" id="GO:0071972">
    <property type="term" value="F:peptidoglycan L,D-transpeptidase activity"/>
    <property type="evidence" value="ECO:0007669"/>
    <property type="project" value="TreeGrafter"/>
</dbReference>
<evidence type="ECO:0000256" key="8">
    <source>
        <dbReference type="SAM" id="MobiDB-lite"/>
    </source>
</evidence>
<dbReference type="Pfam" id="PF03734">
    <property type="entry name" value="YkuD"/>
    <property type="match status" value="1"/>
</dbReference>
<evidence type="ECO:0000256" key="6">
    <source>
        <dbReference type="ARBA" id="ARBA00023316"/>
    </source>
</evidence>
<accession>A0A916Y703</accession>
<dbReference type="InterPro" id="IPR038063">
    <property type="entry name" value="Transpep_catalytic_dom"/>
</dbReference>
<evidence type="ECO:0000313" key="12">
    <source>
        <dbReference type="Proteomes" id="UP000613160"/>
    </source>
</evidence>
<dbReference type="PANTHER" id="PTHR30582">
    <property type="entry name" value="L,D-TRANSPEPTIDASE"/>
    <property type="match status" value="1"/>
</dbReference>
<dbReference type="SUPFAM" id="SSF47090">
    <property type="entry name" value="PGBD-like"/>
    <property type="match status" value="1"/>
</dbReference>
<evidence type="ECO:0000256" key="2">
    <source>
        <dbReference type="ARBA" id="ARBA00005992"/>
    </source>
</evidence>
<dbReference type="GO" id="GO:0018104">
    <property type="term" value="P:peptidoglycan-protein cross-linking"/>
    <property type="evidence" value="ECO:0007669"/>
    <property type="project" value="TreeGrafter"/>
</dbReference>
<protein>
    <submittedName>
        <fullName evidence="11">Murein L,D-transpeptidase</fullName>
    </submittedName>
</protein>
<dbReference type="Gene3D" id="2.40.440.10">
    <property type="entry name" value="L,D-transpeptidase catalytic domain-like"/>
    <property type="match status" value="1"/>
</dbReference>
<dbReference type="GO" id="GO:0008360">
    <property type="term" value="P:regulation of cell shape"/>
    <property type="evidence" value="ECO:0007669"/>
    <property type="project" value="UniProtKB-UniRule"/>
</dbReference>
<feature type="region of interest" description="Disordered" evidence="8">
    <location>
        <begin position="73"/>
        <end position="108"/>
    </location>
</feature>
<evidence type="ECO:0000259" key="10">
    <source>
        <dbReference type="PROSITE" id="PS52029"/>
    </source>
</evidence>
<feature type="domain" description="L,D-TPase catalytic" evidence="10">
    <location>
        <begin position="254"/>
        <end position="388"/>
    </location>
</feature>
<keyword evidence="12" id="KW-1185">Reference proteome</keyword>
<dbReference type="CDD" id="cd16913">
    <property type="entry name" value="YkuD_like"/>
    <property type="match status" value="1"/>
</dbReference>
<dbReference type="PANTHER" id="PTHR30582:SF30">
    <property type="entry name" value="BLR4375 PROTEIN"/>
    <property type="match status" value="1"/>
</dbReference>
<dbReference type="InterPro" id="IPR005490">
    <property type="entry name" value="LD_TPept_cat_dom"/>
</dbReference>
<proteinExistence type="inferred from homology"/>
<sequence length="389" mass="41325">MKSTLITTALAGFLLAGTAIPPKAAWAQEATTAIAVALPDVSEQAINAADFEGWKARREAARTGLDEAQAVLEIDPPEAGGNPDESVADKADAAAAPEPQKSAEPEDFPDPFLIRLQILLDRAHASPGVIDGLDGENTRKAIAAYAMMNDLDLSDEPSAALWEKLAADAATVVQPYILTEQDLAERFVPVMPTDYGELAKLDWLGFRDAAEMLAERFHMDETLLRRLNPGATFAKAGEALLVAEPGAVPQTKVARIVVDKSKGELIAYGADDQIVLISPATIGSDGTPSPSGTMKVNGSAPDPTYEYNPDKNFKQGENHEKLTLPAGPNGPVGAMWIDLSKPTYGIHGTPEPSKIDKSASHGCVRLTNWDAQALAGLVQPARTVVEFKE</sequence>
<comment type="pathway">
    <text evidence="1 7">Cell wall biogenesis; peptidoglycan biosynthesis.</text>
</comment>
<feature type="chain" id="PRO_5037203098" evidence="9">
    <location>
        <begin position="25"/>
        <end position="389"/>
    </location>
</feature>
<feature type="signal peptide" evidence="9">
    <location>
        <begin position="1"/>
        <end position="24"/>
    </location>
</feature>
<gene>
    <name evidence="11" type="ORF">GCM10011335_40100</name>
</gene>
<keyword evidence="5 7" id="KW-0573">Peptidoglycan synthesis</keyword>
<keyword evidence="9" id="KW-0732">Signal</keyword>
<evidence type="ECO:0000256" key="1">
    <source>
        <dbReference type="ARBA" id="ARBA00004752"/>
    </source>
</evidence>
<name>A0A916Y703_9HYPH</name>
<evidence type="ECO:0000256" key="5">
    <source>
        <dbReference type="ARBA" id="ARBA00022984"/>
    </source>
</evidence>
<dbReference type="Proteomes" id="UP000613160">
    <property type="component" value="Unassembled WGS sequence"/>
</dbReference>
<feature type="active site" description="Proton donor/acceptor" evidence="7">
    <location>
        <position position="347"/>
    </location>
</feature>